<dbReference type="CDD" id="cd03207">
    <property type="entry name" value="GST_C_8"/>
    <property type="match status" value="1"/>
</dbReference>
<dbReference type="InterPro" id="IPR040079">
    <property type="entry name" value="Glutathione_S-Trfase"/>
</dbReference>
<sequence>MTQDSDAPLRFFFHPRSRARIVRWMLEECEARYEPVQLEFRTTMKSAEYLAINPMGKVPALTHGSTVITESGAILAYLAELFPEKRLAPAPGTAARGSYYRWLFFLAGPVEAGMSAKSQGFLEHQSDEQALSAGYGRYDDVLATLRQAVEGRQYLCGDHFTAADVLMASYLRWGMMMGSLPALPAFKAYAEPLQQRPAALRALALDEALDEALAAA</sequence>
<evidence type="ECO:0000256" key="1">
    <source>
        <dbReference type="RuleBase" id="RU003494"/>
    </source>
</evidence>
<dbReference type="InterPro" id="IPR004046">
    <property type="entry name" value="GST_C"/>
</dbReference>
<comment type="caution">
    <text evidence="3">The sequence shown here is derived from an EMBL/GenBank/DDBJ whole genome shotgun (WGS) entry which is preliminary data.</text>
</comment>
<dbReference type="Pfam" id="PF02798">
    <property type="entry name" value="GST_N"/>
    <property type="match status" value="1"/>
</dbReference>
<evidence type="ECO:0000313" key="4">
    <source>
        <dbReference type="Proteomes" id="UP001597463"/>
    </source>
</evidence>
<dbReference type="Gene3D" id="1.20.1050.10">
    <property type="match status" value="1"/>
</dbReference>
<proteinExistence type="inferred from homology"/>
<dbReference type="RefSeq" id="WP_066474075.1">
    <property type="nucleotide sequence ID" value="NZ_BCNT01000003.1"/>
</dbReference>
<keyword evidence="4" id="KW-1185">Reference proteome</keyword>
<dbReference type="InterPro" id="IPR036282">
    <property type="entry name" value="Glutathione-S-Trfase_C_sf"/>
</dbReference>
<dbReference type="InterPro" id="IPR036249">
    <property type="entry name" value="Thioredoxin-like_sf"/>
</dbReference>
<dbReference type="CDD" id="cd03046">
    <property type="entry name" value="GST_N_GTT1_like"/>
    <property type="match status" value="1"/>
</dbReference>
<dbReference type="Proteomes" id="UP001597463">
    <property type="component" value="Unassembled WGS sequence"/>
</dbReference>
<dbReference type="SFLD" id="SFLDS00019">
    <property type="entry name" value="Glutathione_Transferase_(cytos"/>
    <property type="match status" value="1"/>
</dbReference>
<dbReference type="SUPFAM" id="SSF47616">
    <property type="entry name" value="GST C-terminal domain-like"/>
    <property type="match status" value="1"/>
</dbReference>
<feature type="domain" description="GST N-terminal" evidence="2">
    <location>
        <begin position="6"/>
        <end position="86"/>
    </location>
</feature>
<dbReference type="PANTHER" id="PTHR44051">
    <property type="entry name" value="GLUTATHIONE S-TRANSFERASE-RELATED"/>
    <property type="match status" value="1"/>
</dbReference>
<protein>
    <submittedName>
        <fullName evidence="3">Glutathione S-transferase family protein</fullName>
    </submittedName>
</protein>
<organism evidence="3 4">
    <name type="scientific">Comamonas terrae</name>
    <dbReference type="NCBI Taxonomy" id="673548"/>
    <lineage>
        <taxon>Bacteria</taxon>
        <taxon>Pseudomonadati</taxon>
        <taxon>Pseudomonadota</taxon>
        <taxon>Betaproteobacteria</taxon>
        <taxon>Burkholderiales</taxon>
        <taxon>Comamonadaceae</taxon>
        <taxon>Comamonas</taxon>
    </lineage>
</organism>
<reference evidence="4" key="1">
    <citation type="journal article" date="2019" name="Int. J. Syst. Evol. Microbiol.">
        <title>The Global Catalogue of Microorganisms (GCM) 10K type strain sequencing project: providing services to taxonomists for standard genome sequencing and annotation.</title>
        <authorList>
            <consortium name="The Broad Institute Genomics Platform"/>
            <consortium name="The Broad Institute Genome Sequencing Center for Infectious Disease"/>
            <person name="Wu L."/>
            <person name="Ma J."/>
        </authorList>
    </citation>
    <scope>NUCLEOTIDE SEQUENCE [LARGE SCALE GENOMIC DNA]</scope>
    <source>
        <strain evidence="4">TISTR 1906</strain>
    </source>
</reference>
<evidence type="ECO:0000259" key="2">
    <source>
        <dbReference type="PROSITE" id="PS50404"/>
    </source>
</evidence>
<name>A0ABW5UGB5_9BURK</name>
<dbReference type="EMBL" id="JBHUMV010000001">
    <property type="protein sequence ID" value="MFD2752580.1"/>
    <property type="molecule type" value="Genomic_DNA"/>
</dbReference>
<dbReference type="SUPFAM" id="SSF52833">
    <property type="entry name" value="Thioredoxin-like"/>
    <property type="match status" value="1"/>
</dbReference>
<dbReference type="SFLD" id="SFLDG00358">
    <property type="entry name" value="Main_(cytGST)"/>
    <property type="match status" value="1"/>
</dbReference>
<dbReference type="Gene3D" id="3.40.30.10">
    <property type="entry name" value="Glutaredoxin"/>
    <property type="match status" value="1"/>
</dbReference>
<dbReference type="Pfam" id="PF00043">
    <property type="entry name" value="GST_C"/>
    <property type="match status" value="1"/>
</dbReference>
<comment type="similarity">
    <text evidence="1">Belongs to the GST superfamily.</text>
</comment>
<evidence type="ECO:0000313" key="3">
    <source>
        <dbReference type="EMBL" id="MFD2752580.1"/>
    </source>
</evidence>
<dbReference type="PROSITE" id="PS50404">
    <property type="entry name" value="GST_NTER"/>
    <property type="match status" value="1"/>
</dbReference>
<dbReference type="PANTHER" id="PTHR44051:SF21">
    <property type="entry name" value="GLUTATHIONE S-TRANSFERASE FAMILY PROTEIN"/>
    <property type="match status" value="1"/>
</dbReference>
<dbReference type="SFLD" id="SFLDG01150">
    <property type="entry name" value="Main.1:_Beta-like"/>
    <property type="match status" value="1"/>
</dbReference>
<dbReference type="InterPro" id="IPR004045">
    <property type="entry name" value="Glutathione_S-Trfase_N"/>
</dbReference>
<gene>
    <name evidence="3" type="ORF">ACFSW6_00650</name>
</gene>
<accession>A0ABW5UGB5</accession>